<evidence type="ECO:0000259" key="3">
    <source>
        <dbReference type="PROSITE" id="PS50853"/>
    </source>
</evidence>
<reference evidence="5" key="1">
    <citation type="submission" date="2021-02" db="EMBL/GenBank/DDBJ databases">
        <authorList>
            <person name="Palmer J.M."/>
        </authorList>
    </citation>
    <scope>NUCLEOTIDE SEQUENCE</scope>
    <source>
        <strain evidence="5">SCRP23</strain>
    </source>
</reference>
<dbReference type="OrthoDB" id="107976at2759"/>
<dbReference type="InterPro" id="IPR003961">
    <property type="entry name" value="FN3_dom"/>
</dbReference>
<evidence type="ECO:0008006" key="7">
    <source>
        <dbReference type="Google" id="ProtNLM"/>
    </source>
</evidence>
<comment type="caution">
    <text evidence="5">The sequence shown here is derived from an EMBL/GenBank/DDBJ whole genome shotgun (WGS) entry which is preliminary data.</text>
</comment>
<dbReference type="SMART" id="SM00060">
    <property type="entry name" value="FN3"/>
    <property type="match status" value="4"/>
</dbReference>
<feature type="domain" description="Fibronectin type-III" evidence="3">
    <location>
        <begin position="1441"/>
        <end position="1550"/>
    </location>
</feature>
<feature type="signal peptide" evidence="2">
    <location>
        <begin position="1"/>
        <end position="19"/>
    </location>
</feature>
<evidence type="ECO:0000313" key="6">
    <source>
        <dbReference type="Proteomes" id="UP000693981"/>
    </source>
</evidence>
<evidence type="ECO:0000259" key="4">
    <source>
        <dbReference type="PROSITE" id="PS51820"/>
    </source>
</evidence>
<sequence length="3063" mass="322346">MRTLVWLALGVLHLTSTASVSVPSPPLNVALDALGPDALAVSWEPPLSDGGAPVSAYLVEWDPDPGVREVQVVRTRANTGPNEVQTVQTYAGRVREIQRVTTSALPTAEVQTITTSAAPGETLGGVFTLQLDTTVMGGSVQRSGVIGFNARASGDRSGVLEILNAMQNIGPAGVQSVQKSPADAQGGITWTIQFSTAMGNVPQLTLSSNFLTGSGANVVINTPTQGNVISGGTFTLGFKGATTKDLAPDTSDVGMQQALEALNTIESVDVKRVGPDAQHGYYWDITFTGKSNWGDLPSISVPKKALVGAGADVVVSQQSAGNQLKGTFKLLYDAGAGAPVPFTGDLPWNCDAANMKSQLEGLTGVGTVDVTRTDMPDTQGGYTWTVSFLTAKGSLNAMTSDSTNLLETRTDNAASSKGVRITRTRPGTKQEMQDIKVTTTNANVLRATSFQLQVTFAGLTKKTRPIPANPMSGVCMSTDPEVQTIVVTTVDTTAIGGDFIVSKQTAIRLVYESNTESGTISTTNPIYVDRDGDGDCSKGAIAIAAELKAIQEIVGPVTVTSSAFVATHACTWQVTFKNQPGNVEQLRAVALSGGASSSTTVKVGDDTITLSTVTDGSINIIKSELERLPNVAEVTVTATAGAAQTCTWRVTFDGNAGNLPLMTVSTDGGTTFGSTGTVSSDTISVVAVGDGTSVVLGGVFALSFKGQRTGYMPFDASADALKSQLEILSTVGTVAVRQSNPDPNKGYAWTITFQDNLGDLPALQPDALTLTGTAPIIDVMEALKGVAPPFNSKDRTNGLSFDSLVVTDLSDLSVTAYHVDENVPFYFRVSAINAAGTGLASYSTPQFAIPTAQVPSVPTNVTLSAVDGTTVAVQLSSPANDGGSPLDSYRVEYGTNPIVDEVQQVKLAVPVTNAVQKVVTSTDTVGEVQLVYLTSSYVSPPTNEVQQVKCDADSTTGTFTLTFLSETTAPIQASEATATAVKARLEELNAITTVTVAFDTGRATACAPCPVTGCTVGFKVTFVSVVGWQGDMPPLTANTFDLEGNRRVDVVEVTKGQAPVSGTFKLTYLRGMDTDTTPLQFNTDVTTMRNALANLDASMTIDVTDGTGDLPAANSARGERLWRVTFQNSGYVPGMLVRQANNLLQGNGAGIIIYKRGATPFPGVVPNAGVVPPSVGGNRVAGVFTLTLGGHTTGVIDHDASDTTVKSKLEALPNIGTVMVTRSGPSLKNEYGWTITFTANPGSFPAGAGNVAKLEADATNLRGTNSQVTVSVVQPGSLPVDGSFKLAHTVAGVTQTTGDLSPYVTGAGVQQALQTVPSIGGVSVTRQLNVDGYSWFVTFNGCRLNAAICNIGDVNELTGVVTGGATAPTVTVTEVVKGVAPTNTVLVTDLSGGDPFVTMLSSLTYGTKYFSRVYFHNAVSFGKRALSVPEYVTTKNLPPGAPRPVALVSSTATSITVAWEAPTVNGGAVVSGYELWISAWAKSSYRKVYDRPNDAKTLSTTLQTSADNVIESGRKYLFKVRAVNFCSSENTNAACYGLFSEPVEYTVRAPVVPEPPASLTRDSRTTINTNAVQDGIAIVNWAPPVDNGTLALGGDFRVSFRGFETPHLPVATTDGPEMKRQLENLPSIGEVKVTPTLNANNAMIWEVTFQTELGNLPPMKVTAGRLTGGNPGVKVTTVQDGTPGRVIYDGSTSPDVMAFTSTNLVPDTLYAFVAVAVNAAGDGIGGVSTPAVAASPGASSIYTQAYGAALRQGIAGVVYEVQSVKTNGVTSNSFTFSLQWGSSGTGMVSPLTTASDLEAMLLVGIPSLGAVHVSRASLNGVNCVWYVTFVSIVGDVPLLVSSDAAHVTIEEFVKGEANEFTIAPRKASGDVVTYATLPSGFQGKDKFWTELWATPPSVVDGTHEFVSEGGLAVYNPPAYEIQTISTAPLYAAALKAASDAEAAYLVKTNLETLSNIENLIGDPVFMGSCATTTPALFIEVQKGVCEVQTVTTSSSVESTSEVQSISTWLDVSGGTTALGGTFTLTFAGVTDLTFDYNTDAPTMKRMLESLDGIDSVTVTIVNANYANVAGTVTTTGLQTWIITFNEILGSVPDIRVKSYASLTGNGAKVIIKEIKRMGLSLGGTFVLNFMGGTTNNLPFDIDAVALKHELEASLSAVREVDVSKEVRYNGNRWTISFTKNLGDLPLLEAFPLAYEIQKITTLGGAPTPLEGTFTLSFLNEHTSPIAFDASDVAMKQALQALPSVGLVDVTRTSQLDAGNRFAWHVTFRSQLGNIGNLVRDASGLTGSFPDVMVTEIQSGSTQSLTGSFPQLAVFKKQRGLPSYTARYIPHEAADQYTVAVQQLIPGGLLALYFDNFWLQDDPVIARVDPQLSFDWGQGAITNFGRDYISIRWFGKLAVPFTDNYVLYVLSSEGVRVWLDHQLRVDTWENPDGEGTRENFRVQLATGTFYDLRIEYHEGTGTASFSLSWSSSYLSVAPVPSSALFHGEHIDGSPYSISVTPGATDFPYTTAFGDGLTSATAGVAAQFTIQAKDQNGNNKTSDGDVFDVDIVGITSTTTAGVKLAPFEEPVYIGQGQYVVKYLPSVSGPYTISVQTVDAIDIYCGLGKLHKCSPFSLVVKSGPATPHTSEALGNVAATTYGVLDGLIEAVAGLISNFTIQARDTYGNVADRADPSDVFETKMVLQGVQLGPPVQYRSNVLIPLSSGIYAVQYSIPRAGKYDIQTLLNGAPIRMCPGGTCSIPLNTPAELIVVHSFLHGPSCTVDDTATGALSTATSDHATSFTIFSRDTYGNLRKGDRTTHSLTTGDGRSDAFLVTFSGKDEVFRTSSAVQTLTSTNKMIPGYFKLSFGYFRRQLCPLCVTGLTGDVLSVSKDLVGILLVGTKFVVQECIFTSTAVATTTITVQTNHGCNAFTSKQYALQTAASSVVATKALTPLVPHDVTAGGLRTILQDLHDGTEVRVTRILSGNGYQWKVTFLSHLLEWSDSHLAVEYPGGLASSLYANPLSVAYTASAGVYPVDYKAHYAGSYSVAITTWDGKTHVTGSPFKLNVADDTTDGLTTLATNHG</sequence>
<dbReference type="InterPro" id="IPR011658">
    <property type="entry name" value="PA14_dom"/>
</dbReference>
<dbReference type="InterPro" id="IPR001298">
    <property type="entry name" value="Filamin/ABP280_rpt"/>
</dbReference>
<feature type="chain" id="PRO_5035837496" description="Titin" evidence="2">
    <location>
        <begin position="20"/>
        <end position="3063"/>
    </location>
</feature>
<feature type="repeat" description="Filamin" evidence="1">
    <location>
        <begin position="2500"/>
        <end position="2617"/>
    </location>
</feature>
<gene>
    <name evidence="5" type="ORF">PHYBOEH_002144</name>
</gene>
<dbReference type="SMART" id="SM00758">
    <property type="entry name" value="PA14"/>
    <property type="match status" value="1"/>
</dbReference>
<keyword evidence="6" id="KW-1185">Reference proteome</keyword>
<feature type="domain" description="Fibronectin type-III" evidence="3">
    <location>
        <begin position="25"/>
        <end position="118"/>
    </location>
</feature>
<dbReference type="PANTHER" id="PTHR21437">
    <property type="entry name" value="WIDE AWAKE"/>
    <property type="match status" value="1"/>
</dbReference>
<dbReference type="PROSITE" id="PS51820">
    <property type="entry name" value="PA14"/>
    <property type="match status" value="1"/>
</dbReference>
<dbReference type="PANTHER" id="PTHR21437:SF1">
    <property type="entry name" value="WIDE AWAKE"/>
    <property type="match status" value="1"/>
</dbReference>
<dbReference type="Proteomes" id="UP000693981">
    <property type="component" value="Unassembled WGS sequence"/>
</dbReference>
<dbReference type="CDD" id="cd00063">
    <property type="entry name" value="FN3"/>
    <property type="match status" value="3"/>
</dbReference>
<dbReference type="Pfam" id="PF07691">
    <property type="entry name" value="PA14"/>
    <property type="match status" value="1"/>
</dbReference>
<keyword evidence="2" id="KW-0732">Signal</keyword>
<evidence type="ECO:0000256" key="1">
    <source>
        <dbReference type="PROSITE-ProRule" id="PRU00087"/>
    </source>
</evidence>
<organism evidence="5 6">
    <name type="scientific">Phytophthora boehmeriae</name>
    <dbReference type="NCBI Taxonomy" id="109152"/>
    <lineage>
        <taxon>Eukaryota</taxon>
        <taxon>Sar</taxon>
        <taxon>Stramenopiles</taxon>
        <taxon>Oomycota</taxon>
        <taxon>Peronosporomycetes</taxon>
        <taxon>Peronosporales</taxon>
        <taxon>Peronosporaceae</taxon>
        <taxon>Phytophthora</taxon>
    </lineage>
</organism>
<evidence type="ECO:0000256" key="2">
    <source>
        <dbReference type="SAM" id="SignalP"/>
    </source>
</evidence>
<evidence type="ECO:0000313" key="5">
    <source>
        <dbReference type="EMBL" id="KAG7396532.1"/>
    </source>
</evidence>
<dbReference type="EMBL" id="JAGDFL010000151">
    <property type="protein sequence ID" value="KAG7396532.1"/>
    <property type="molecule type" value="Genomic_DNA"/>
</dbReference>
<dbReference type="InterPro" id="IPR039269">
    <property type="entry name" value="ANKFN1"/>
</dbReference>
<protein>
    <recommendedName>
        <fullName evidence="7">Titin</fullName>
    </recommendedName>
</protein>
<accession>A0A8T1WR56</accession>
<dbReference type="PROSITE" id="PS50853">
    <property type="entry name" value="FN3"/>
    <property type="match status" value="3"/>
</dbReference>
<feature type="domain" description="Fibronectin type-III" evidence="3">
    <location>
        <begin position="857"/>
        <end position="953"/>
    </location>
</feature>
<dbReference type="InterPro" id="IPR017868">
    <property type="entry name" value="Filamin/ABP280_repeat-like"/>
</dbReference>
<proteinExistence type="predicted"/>
<dbReference type="PROSITE" id="PS50194">
    <property type="entry name" value="FILAMIN_REPEAT"/>
    <property type="match status" value="2"/>
</dbReference>
<name>A0A8T1WR56_9STRA</name>
<dbReference type="Pfam" id="PF00630">
    <property type="entry name" value="Filamin"/>
    <property type="match status" value="1"/>
</dbReference>
<feature type="domain" description="PA14" evidence="4">
    <location>
        <begin position="2343"/>
        <end position="2482"/>
    </location>
</feature>
<dbReference type="InterPro" id="IPR037524">
    <property type="entry name" value="PA14/GLEYA"/>
</dbReference>
<feature type="repeat" description="Filamin" evidence="1">
    <location>
        <begin position="3011"/>
        <end position="3047"/>
    </location>
</feature>
<dbReference type="SMART" id="SM00557">
    <property type="entry name" value="IG_FLMN"/>
    <property type="match status" value="1"/>
</dbReference>